<keyword evidence="1" id="KW-0812">Transmembrane</keyword>
<feature type="transmembrane region" description="Helical" evidence="1">
    <location>
        <begin position="153"/>
        <end position="169"/>
    </location>
</feature>
<gene>
    <name evidence="3" type="ORF">EDC65_4250</name>
</gene>
<feature type="transmembrane region" description="Helical" evidence="1">
    <location>
        <begin position="203"/>
        <end position="221"/>
    </location>
</feature>
<evidence type="ECO:0000259" key="2">
    <source>
        <dbReference type="Pfam" id="PF09925"/>
    </source>
</evidence>
<feature type="transmembrane region" description="Helical" evidence="1">
    <location>
        <begin position="47"/>
        <end position="66"/>
    </location>
</feature>
<name>A0A3N1KSN9_9PROT</name>
<sequence>MFDRYYLRRIDDDLETWTANGWVTDDGAAAIRRHVEAGAGRTRLPGVLGSLGALLIAAGLFAFVAANWDGVPRLGKVGLVYLLLAGTLGGAWVLARAHLRNIADSATTLATLVFGGGVALIGQIYHLPADWPGGSLVVGLGALVAAFLGRSRGALVVACAALGAWTFGRMAEHEAASHLAFWPLFLIAAWLGASRPGALSRHAVVLLLAGHLGTWMLTMPLHEVSGDGEWSRAALAMGLASSFAAIGFATALLSPAFGLTLAHWSIWFFAGLLCLLHVVAGEAQSLERQGLAGIAGIVLLAGAVLPILHVAIARDRRAAGLLAAAMLPGLAIIPVMWTMPVLSALVAPVLGLASAVGLVGAGLFAASRPITAAGYTAFGVIVLWLMHRTIGSLLDQSLFFFAAGFVLLAFGWGARRLIGATAAPKARP</sequence>
<feature type="transmembrane region" description="Helical" evidence="1">
    <location>
        <begin position="175"/>
        <end position="191"/>
    </location>
</feature>
<dbReference type="RefSeq" id="WP_170216626.1">
    <property type="nucleotide sequence ID" value="NZ_AP019700.1"/>
</dbReference>
<feature type="transmembrane region" description="Helical" evidence="1">
    <location>
        <begin position="78"/>
        <end position="95"/>
    </location>
</feature>
<keyword evidence="4" id="KW-1185">Reference proteome</keyword>
<keyword evidence="1" id="KW-0472">Membrane</keyword>
<comment type="caution">
    <text evidence="3">The sequence shown here is derived from an EMBL/GenBank/DDBJ whole genome shotgun (WGS) entry which is preliminary data.</text>
</comment>
<evidence type="ECO:0000313" key="3">
    <source>
        <dbReference type="EMBL" id="ROP83601.1"/>
    </source>
</evidence>
<feature type="transmembrane region" description="Helical" evidence="1">
    <location>
        <begin position="397"/>
        <end position="418"/>
    </location>
</feature>
<organism evidence="3 4">
    <name type="scientific">Stella humosa</name>
    <dbReference type="NCBI Taxonomy" id="94"/>
    <lineage>
        <taxon>Bacteria</taxon>
        <taxon>Pseudomonadati</taxon>
        <taxon>Pseudomonadota</taxon>
        <taxon>Alphaproteobacteria</taxon>
        <taxon>Rhodospirillales</taxon>
        <taxon>Stellaceae</taxon>
        <taxon>Stella</taxon>
    </lineage>
</organism>
<proteinExistence type="predicted"/>
<feature type="transmembrane region" description="Helical" evidence="1">
    <location>
        <begin position="131"/>
        <end position="148"/>
    </location>
</feature>
<feature type="transmembrane region" description="Helical" evidence="1">
    <location>
        <begin position="233"/>
        <end position="254"/>
    </location>
</feature>
<dbReference type="Pfam" id="PF09925">
    <property type="entry name" value="DUF2157"/>
    <property type="match status" value="1"/>
</dbReference>
<feature type="domain" description="DUF2157" evidence="2">
    <location>
        <begin position="16"/>
        <end position="154"/>
    </location>
</feature>
<dbReference type="InterPro" id="IPR018677">
    <property type="entry name" value="DUF2157"/>
</dbReference>
<dbReference type="Proteomes" id="UP000278222">
    <property type="component" value="Unassembled WGS sequence"/>
</dbReference>
<feature type="transmembrane region" description="Helical" evidence="1">
    <location>
        <begin position="261"/>
        <end position="280"/>
    </location>
</feature>
<feature type="transmembrane region" description="Helical" evidence="1">
    <location>
        <begin position="372"/>
        <end position="391"/>
    </location>
</feature>
<evidence type="ECO:0000256" key="1">
    <source>
        <dbReference type="SAM" id="Phobius"/>
    </source>
</evidence>
<dbReference type="EMBL" id="RJKX01000016">
    <property type="protein sequence ID" value="ROP83601.1"/>
    <property type="molecule type" value="Genomic_DNA"/>
</dbReference>
<evidence type="ECO:0000313" key="4">
    <source>
        <dbReference type="Proteomes" id="UP000278222"/>
    </source>
</evidence>
<reference evidence="3 4" key="1">
    <citation type="submission" date="2018-11" db="EMBL/GenBank/DDBJ databases">
        <title>Genomic Encyclopedia of Type Strains, Phase IV (KMG-IV): sequencing the most valuable type-strain genomes for metagenomic binning, comparative biology and taxonomic classification.</title>
        <authorList>
            <person name="Goeker M."/>
        </authorList>
    </citation>
    <scope>NUCLEOTIDE SEQUENCE [LARGE SCALE GENOMIC DNA]</scope>
    <source>
        <strain evidence="3 4">DSM 5900</strain>
    </source>
</reference>
<dbReference type="AlphaFoldDB" id="A0A3N1KSN9"/>
<keyword evidence="1" id="KW-1133">Transmembrane helix</keyword>
<feature type="transmembrane region" description="Helical" evidence="1">
    <location>
        <begin position="107"/>
        <end position="125"/>
    </location>
</feature>
<feature type="transmembrane region" description="Helical" evidence="1">
    <location>
        <begin position="319"/>
        <end position="339"/>
    </location>
</feature>
<feature type="transmembrane region" description="Helical" evidence="1">
    <location>
        <begin position="292"/>
        <end position="312"/>
    </location>
</feature>
<protein>
    <submittedName>
        <fullName evidence="3">Putative membrane protein</fullName>
    </submittedName>
</protein>
<accession>A0A3N1KSN9</accession>
<feature type="transmembrane region" description="Helical" evidence="1">
    <location>
        <begin position="345"/>
        <end position="365"/>
    </location>
</feature>